<keyword evidence="7" id="KW-0961">Cell wall biogenesis/degradation</keyword>
<sequence length="348" mass="39655">MYLYFFVLITSILVNFVTIIPFINLLYNLKFRRANQVTRDAFNKLTPIFDKFHRNKAGTPVGGGLLIIVNTVFLFALSILLFKLSDFQFFTNYPSVVTEIKILLFTFVSFSFLGLYDDLKKIFFWRDDNFFGLRLKHKFILETVLGLSIGYWMYKELNIDLINVPFLDVFHLSWLYIPFAAFVIVSFANAVNITDGLDGLSSGVLVITLFAFWSISVSTLDTPLSIFIACWLGGLITFLYFNIYPARIFLGDTGALSFGATFAVIGLLLGKVFALPIIGGVFFFEIISSAVQLFSKKYRGKKIFPVAPIHLYLQHLGWPEPKIVMRAWIFSILFAIFGLMIAFINTPH</sequence>
<feature type="transmembrane region" description="Helical" evidence="7">
    <location>
        <begin position="139"/>
        <end position="154"/>
    </location>
</feature>
<dbReference type="Pfam" id="PF00953">
    <property type="entry name" value="Glycos_transf_4"/>
    <property type="match status" value="1"/>
</dbReference>
<evidence type="ECO:0000313" key="9">
    <source>
        <dbReference type="EMBL" id="OGK17001.1"/>
    </source>
</evidence>
<dbReference type="GO" id="GO:0051301">
    <property type="term" value="P:cell division"/>
    <property type="evidence" value="ECO:0007669"/>
    <property type="project" value="UniProtKB-KW"/>
</dbReference>
<dbReference type="CDD" id="cd06852">
    <property type="entry name" value="GT_MraY"/>
    <property type="match status" value="1"/>
</dbReference>
<comment type="subcellular location">
    <subcellularLocation>
        <location evidence="7">Cell membrane</location>
        <topology evidence="7">Multi-pass membrane protein</topology>
    </subcellularLocation>
    <subcellularLocation>
        <location evidence="1">Membrane</location>
        <topology evidence="1">Multi-pass membrane protein</topology>
    </subcellularLocation>
</comment>
<dbReference type="InterPro" id="IPR018480">
    <property type="entry name" value="PNAcMuramoyl-5peptid_Trfase_CS"/>
</dbReference>
<comment type="function">
    <text evidence="7">Catalyzes the initial step of the lipid cycle reactions in the biosynthesis of the cell wall peptidoglycan: transfers peptidoglycan precursor phospho-MurNAc-pentapeptide from UDP-MurNAc-pentapeptide onto the lipid carrier undecaprenyl phosphate, yielding undecaprenyl-pyrophosphoryl-MurNAc-pentapeptide, known as lipid I.</text>
</comment>
<feature type="transmembrane region" description="Helical" evidence="7">
    <location>
        <begin position="102"/>
        <end position="119"/>
    </location>
</feature>
<dbReference type="EC" id="2.7.8.13" evidence="7"/>
<feature type="binding site" evidence="8">
    <location>
        <position position="192"/>
    </location>
    <ligand>
        <name>Mg(2+)</name>
        <dbReference type="ChEBI" id="CHEBI:18420"/>
    </ligand>
</feature>
<keyword evidence="7" id="KW-1003">Cell membrane</keyword>
<feature type="transmembrane region" description="Helical" evidence="7">
    <location>
        <begin position="200"/>
        <end position="218"/>
    </location>
</feature>
<keyword evidence="7" id="KW-0133">Cell shape</keyword>
<keyword evidence="7" id="KW-0573">Peptidoglycan synthesis</keyword>
<dbReference type="PROSITE" id="PS01348">
    <property type="entry name" value="MRAY_2"/>
    <property type="match status" value="1"/>
</dbReference>
<evidence type="ECO:0000256" key="6">
    <source>
        <dbReference type="ARBA" id="ARBA00023136"/>
    </source>
</evidence>
<accession>A0A1F7GDG3</accession>
<keyword evidence="7 8" id="KW-0460">Magnesium</keyword>
<proteinExistence type="inferred from homology"/>
<evidence type="ECO:0000256" key="7">
    <source>
        <dbReference type="HAMAP-Rule" id="MF_00038"/>
    </source>
</evidence>
<dbReference type="GO" id="GO:0008963">
    <property type="term" value="F:phospho-N-acetylmuramoyl-pentapeptide-transferase activity"/>
    <property type="evidence" value="ECO:0007669"/>
    <property type="project" value="UniProtKB-UniRule"/>
</dbReference>
<keyword evidence="7 8" id="KW-0479">Metal-binding</keyword>
<feature type="transmembrane region" description="Helical" evidence="7">
    <location>
        <begin position="248"/>
        <end position="269"/>
    </location>
</feature>
<reference evidence="9 10" key="1">
    <citation type="journal article" date="2016" name="Nat. Commun.">
        <title>Thousands of microbial genomes shed light on interconnected biogeochemical processes in an aquifer system.</title>
        <authorList>
            <person name="Anantharaman K."/>
            <person name="Brown C.T."/>
            <person name="Hug L.A."/>
            <person name="Sharon I."/>
            <person name="Castelle C.J."/>
            <person name="Probst A.J."/>
            <person name="Thomas B.C."/>
            <person name="Singh A."/>
            <person name="Wilkins M.J."/>
            <person name="Karaoz U."/>
            <person name="Brodie E.L."/>
            <person name="Williams K.H."/>
            <person name="Hubbard S.S."/>
            <person name="Banfield J.F."/>
        </authorList>
    </citation>
    <scope>NUCLEOTIDE SEQUENCE [LARGE SCALE GENOMIC DNA]</scope>
</reference>
<keyword evidence="3 7" id="KW-0808">Transferase</keyword>
<dbReference type="EMBL" id="MFZF01000007">
    <property type="protein sequence ID" value="OGK17001.1"/>
    <property type="molecule type" value="Genomic_DNA"/>
</dbReference>
<feature type="transmembrane region" description="Helical" evidence="7">
    <location>
        <begin position="174"/>
        <end position="193"/>
    </location>
</feature>
<protein>
    <recommendedName>
        <fullName evidence="7">Phospho-N-acetylmuramoyl-pentapeptide-transferase</fullName>
        <ecNumber evidence="7">2.7.8.13</ecNumber>
    </recommendedName>
    <alternativeName>
        <fullName evidence="7">UDP-MurNAc-pentapeptide phosphotransferase</fullName>
    </alternativeName>
</protein>
<keyword evidence="5 7" id="KW-1133">Transmembrane helix</keyword>
<evidence type="ECO:0000256" key="3">
    <source>
        <dbReference type="ARBA" id="ARBA00022679"/>
    </source>
</evidence>
<dbReference type="InterPro" id="IPR000715">
    <property type="entry name" value="Glycosyl_transferase_4"/>
</dbReference>
<dbReference type="GO" id="GO:0005886">
    <property type="term" value="C:plasma membrane"/>
    <property type="evidence" value="ECO:0007669"/>
    <property type="project" value="UniProtKB-SubCell"/>
</dbReference>
<comment type="caution">
    <text evidence="9">The sequence shown here is derived from an EMBL/GenBank/DDBJ whole genome shotgun (WGS) entry which is preliminary data.</text>
</comment>
<feature type="transmembrane region" description="Helical" evidence="7">
    <location>
        <begin position="61"/>
        <end position="82"/>
    </location>
</feature>
<dbReference type="GO" id="GO:0009252">
    <property type="term" value="P:peptidoglycan biosynthetic process"/>
    <property type="evidence" value="ECO:0007669"/>
    <property type="project" value="UniProtKB-UniRule"/>
</dbReference>
<gene>
    <name evidence="7" type="primary">mraY</name>
    <name evidence="9" type="ORF">A2690_02415</name>
</gene>
<feature type="transmembrane region" description="Helical" evidence="7">
    <location>
        <begin position="224"/>
        <end position="241"/>
    </location>
</feature>
<keyword evidence="7" id="KW-0131">Cell cycle</keyword>
<dbReference type="AlphaFoldDB" id="A0A1F7GDG3"/>
<comment type="pathway">
    <text evidence="7">Cell wall biogenesis; peptidoglycan biosynthesis.</text>
</comment>
<comment type="catalytic activity">
    <reaction evidence="7">
        <text>UDP-N-acetyl-alpha-D-muramoyl-L-alanyl-gamma-D-glutamyl-meso-2,6-diaminopimeloyl-D-alanyl-D-alanine + di-trans,octa-cis-undecaprenyl phosphate = di-trans,octa-cis-undecaprenyl diphospho-N-acetyl-alpha-D-muramoyl-L-alanyl-D-glutamyl-meso-2,6-diaminopimeloyl-D-alanyl-D-alanine + UMP</text>
        <dbReference type="Rhea" id="RHEA:28386"/>
        <dbReference type="ChEBI" id="CHEBI:57865"/>
        <dbReference type="ChEBI" id="CHEBI:60392"/>
        <dbReference type="ChEBI" id="CHEBI:61386"/>
        <dbReference type="ChEBI" id="CHEBI:61387"/>
        <dbReference type="EC" id="2.7.8.13"/>
    </reaction>
</comment>
<evidence type="ECO:0000313" key="10">
    <source>
        <dbReference type="Proteomes" id="UP000178372"/>
    </source>
</evidence>
<dbReference type="GO" id="GO:0046872">
    <property type="term" value="F:metal ion binding"/>
    <property type="evidence" value="ECO:0007669"/>
    <property type="project" value="UniProtKB-KW"/>
</dbReference>
<name>A0A1F7GDG3_9BACT</name>
<feature type="binding site" evidence="8">
    <location>
        <position position="252"/>
    </location>
    <ligand>
        <name>Mg(2+)</name>
        <dbReference type="ChEBI" id="CHEBI:18420"/>
    </ligand>
</feature>
<comment type="similarity">
    <text evidence="2 7">Belongs to the glycosyltransferase 4 family. MraY subfamily.</text>
</comment>
<dbReference type="HAMAP" id="MF_00038">
    <property type="entry name" value="MraY"/>
    <property type="match status" value="1"/>
</dbReference>
<dbReference type="PANTHER" id="PTHR22926">
    <property type="entry name" value="PHOSPHO-N-ACETYLMURAMOYL-PENTAPEPTIDE-TRANSFERASE"/>
    <property type="match status" value="1"/>
</dbReference>
<comment type="cofactor">
    <cofactor evidence="7 8">
        <name>Mg(2+)</name>
        <dbReference type="ChEBI" id="CHEBI:18420"/>
    </cofactor>
</comment>
<dbReference type="Proteomes" id="UP000178372">
    <property type="component" value="Unassembled WGS sequence"/>
</dbReference>
<evidence type="ECO:0000256" key="5">
    <source>
        <dbReference type="ARBA" id="ARBA00022989"/>
    </source>
</evidence>
<evidence type="ECO:0000256" key="1">
    <source>
        <dbReference type="ARBA" id="ARBA00004141"/>
    </source>
</evidence>
<dbReference type="InterPro" id="IPR003524">
    <property type="entry name" value="PNAcMuramoyl-5peptid_Trfase"/>
</dbReference>
<dbReference type="GO" id="GO:0051992">
    <property type="term" value="F:UDP-N-acetylmuramoyl-L-alanyl-D-glutamyl-meso-2,6-diaminopimelyl-D-alanyl-D-alanine:undecaprenyl-phosphate transferase activity"/>
    <property type="evidence" value="ECO:0007669"/>
    <property type="project" value="RHEA"/>
</dbReference>
<feature type="transmembrane region" description="Helical" evidence="7">
    <location>
        <begin position="6"/>
        <end position="27"/>
    </location>
</feature>
<organism evidence="9 10">
    <name type="scientific">Candidatus Roizmanbacteria bacterium RIFCSPHIGHO2_01_FULL_39_12b</name>
    <dbReference type="NCBI Taxonomy" id="1802030"/>
    <lineage>
        <taxon>Bacteria</taxon>
        <taxon>Candidatus Roizmaniibacteriota</taxon>
    </lineage>
</organism>
<dbReference type="PANTHER" id="PTHR22926:SF5">
    <property type="entry name" value="PHOSPHO-N-ACETYLMURAMOYL-PENTAPEPTIDE-TRANSFERASE HOMOLOG"/>
    <property type="match status" value="1"/>
</dbReference>
<evidence type="ECO:0000256" key="8">
    <source>
        <dbReference type="PIRSR" id="PIRSR600715-1"/>
    </source>
</evidence>
<dbReference type="GO" id="GO:0008360">
    <property type="term" value="P:regulation of cell shape"/>
    <property type="evidence" value="ECO:0007669"/>
    <property type="project" value="UniProtKB-KW"/>
</dbReference>
<evidence type="ECO:0000256" key="4">
    <source>
        <dbReference type="ARBA" id="ARBA00022692"/>
    </source>
</evidence>
<feature type="transmembrane region" description="Helical" evidence="7">
    <location>
        <begin position="323"/>
        <end position="344"/>
    </location>
</feature>
<keyword evidence="6 7" id="KW-0472">Membrane</keyword>
<evidence type="ECO:0000256" key="2">
    <source>
        <dbReference type="ARBA" id="ARBA00005583"/>
    </source>
</evidence>
<dbReference type="UniPathway" id="UPA00219"/>
<keyword evidence="7" id="KW-0132">Cell division</keyword>
<keyword evidence="4 7" id="KW-0812">Transmembrane</keyword>
<dbReference type="GO" id="GO:0071555">
    <property type="term" value="P:cell wall organization"/>
    <property type="evidence" value="ECO:0007669"/>
    <property type="project" value="UniProtKB-KW"/>
</dbReference>